<sequence length="137" mass="15130">MPFKMAKGFLAMKSILVADRSIFIRSVLKKKLYRTDYTVMAEADNGKQAVLKYRAGTPDFVMLEFLLPQLNGFETLQEIIRINPEAKVLMMSTFSNECLAREAREMGASGFILKPGFEGLVTALDGLGIPAASTKST</sequence>
<evidence type="ECO:0000313" key="5">
    <source>
        <dbReference type="EMBL" id="RDU38805.1"/>
    </source>
</evidence>
<keyword evidence="6" id="KW-1185">Reference proteome</keyword>
<dbReference type="AlphaFoldDB" id="A0A3D8GWI7"/>
<protein>
    <submittedName>
        <fullName evidence="5">Two-component system response regulator</fullName>
    </submittedName>
</protein>
<dbReference type="GO" id="GO:0000160">
    <property type="term" value="P:phosphorelay signal transduction system"/>
    <property type="evidence" value="ECO:0007669"/>
    <property type="project" value="UniProtKB-KW"/>
</dbReference>
<dbReference type="PROSITE" id="PS50110">
    <property type="entry name" value="RESPONSE_REGULATORY"/>
    <property type="match status" value="1"/>
</dbReference>
<keyword evidence="1" id="KW-0597">Phosphoprotein</keyword>
<feature type="domain" description="Response regulatory" evidence="4">
    <location>
        <begin position="14"/>
        <end position="129"/>
    </location>
</feature>
<dbReference type="Proteomes" id="UP000257144">
    <property type="component" value="Unassembled WGS sequence"/>
</dbReference>
<dbReference type="Gene3D" id="3.40.50.2300">
    <property type="match status" value="1"/>
</dbReference>
<dbReference type="InterPro" id="IPR011006">
    <property type="entry name" value="CheY-like_superfamily"/>
</dbReference>
<comment type="caution">
    <text evidence="3">Lacks conserved residue(s) required for the propagation of feature annotation.</text>
</comment>
<name>A0A3D8GWI7_9BACI</name>
<keyword evidence="2" id="KW-0902">Two-component regulatory system</keyword>
<evidence type="ECO:0000256" key="2">
    <source>
        <dbReference type="ARBA" id="ARBA00023012"/>
    </source>
</evidence>
<evidence type="ECO:0000256" key="3">
    <source>
        <dbReference type="PROSITE-ProRule" id="PRU00169"/>
    </source>
</evidence>
<dbReference type="PANTHER" id="PTHR44591">
    <property type="entry name" value="STRESS RESPONSE REGULATOR PROTEIN 1"/>
    <property type="match status" value="1"/>
</dbReference>
<accession>A0A3D8GWI7</accession>
<evidence type="ECO:0000313" key="6">
    <source>
        <dbReference type="Proteomes" id="UP000257144"/>
    </source>
</evidence>
<dbReference type="InterPro" id="IPR050595">
    <property type="entry name" value="Bact_response_regulator"/>
</dbReference>
<reference evidence="5 6" key="1">
    <citation type="submission" date="2018-07" db="EMBL/GenBank/DDBJ databases">
        <title>Bacillus sp. YLB-04 draft genome sequence.</title>
        <authorList>
            <person name="Yu L."/>
            <person name="Tang X."/>
        </authorList>
    </citation>
    <scope>NUCLEOTIDE SEQUENCE [LARGE SCALE GENOMIC DNA]</scope>
    <source>
        <strain evidence="5 6">YLB-04</strain>
    </source>
</reference>
<organism evidence="5 6">
    <name type="scientific">Neobacillus piezotolerans</name>
    <dbReference type="NCBI Taxonomy" id="2259171"/>
    <lineage>
        <taxon>Bacteria</taxon>
        <taxon>Bacillati</taxon>
        <taxon>Bacillota</taxon>
        <taxon>Bacilli</taxon>
        <taxon>Bacillales</taxon>
        <taxon>Bacillaceae</taxon>
        <taxon>Neobacillus</taxon>
    </lineage>
</organism>
<dbReference type="SUPFAM" id="SSF52172">
    <property type="entry name" value="CheY-like"/>
    <property type="match status" value="1"/>
</dbReference>
<dbReference type="Pfam" id="PF00072">
    <property type="entry name" value="Response_reg"/>
    <property type="match status" value="1"/>
</dbReference>
<dbReference type="InterPro" id="IPR001789">
    <property type="entry name" value="Sig_transdc_resp-reg_receiver"/>
</dbReference>
<dbReference type="EMBL" id="QNQT01000001">
    <property type="protein sequence ID" value="RDU38805.1"/>
    <property type="molecule type" value="Genomic_DNA"/>
</dbReference>
<dbReference type="PANTHER" id="PTHR44591:SF14">
    <property type="entry name" value="PROTEIN PILG"/>
    <property type="match status" value="1"/>
</dbReference>
<dbReference type="SMART" id="SM00448">
    <property type="entry name" value="REC"/>
    <property type="match status" value="1"/>
</dbReference>
<evidence type="ECO:0000259" key="4">
    <source>
        <dbReference type="PROSITE" id="PS50110"/>
    </source>
</evidence>
<comment type="caution">
    <text evidence="5">The sequence shown here is derived from an EMBL/GenBank/DDBJ whole genome shotgun (WGS) entry which is preliminary data.</text>
</comment>
<gene>
    <name evidence="5" type="ORF">DRW41_04395</name>
</gene>
<proteinExistence type="predicted"/>
<evidence type="ECO:0000256" key="1">
    <source>
        <dbReference type="ARBA" id="ARBA00022553"/>
    </source>
</evidence>